<reference evidence="3" key="1">
    <citation type="submission" date="2017-11" db="EMBL/GenBank/DDBJ databases">
        <authorList>
            <person name="Lima N.C."/>
            <person name="Parody-Merino A.M."/>
            <person name="Battley P.F."/>
            <person name="Fidler A.E."/>
            <person name="Prosdocimi F."/>
        </authorList>
    </citation>
    <scope>NUCLEOTIDE SEQUENCE [LARGE SCALE GENOMIC DNA]</scope>
</reference>
<dbReference type="AlphaFoldDB" id="A0A2I0TWV5"/>
<name>A0A2I0TWV5_LIMLA</name>
<reference evidence="3" key="2">
    <citation type="submission" date="2017-12" db="EMBL/GenBank/DDBJ databases">
        <title>Genome sequence of the Bar-tailed Godwit (Limosa lapponica baueri).</title>
        <authorList>
            <person name="Lima N.C.B."/>
            <person name="Parody-Merino A.M."/>
            <person name="Battley P.F."/>
            <person name="Fidler A.E."/>
            <person name="Prosdocimi F."/>
        </authorList>
    </citation>
    <scope>NUCLEOTIDE SEQUENCE [LARGE SCALE GENOMIC DNA]</scope>
</reference>
<evidence type="ECO:0000313" key="3">
    <source>
        <dbReference type="Proteomes" id="UP000233556"/>
    </source>
</evidence>
<evidence type="ECO:0000313" key="2">
    <source>
        <dbReference type="EMBL" id="PKU38298.1"/>
    </source>
</evidence>
<dbReference type="EMBL" id="KZ506791">
    <property type="protein sequence ID" value="PKU38298.1"/>
    <property type="molecule type" value="Genomic_DNA"/>
</dbReference>
<dbReference type="Proteomes" id="UP000233556">
    <property type="component" value="Unassembled WGS sequence"/>
</dbReference>
<feature type="compositionally biased region" description="Polar residues" evidence="1">
    <location>
        <begin position="30"/>
        <end position="42"/>
    </location>
</feature>
<proteinExistence type="predicted"/>
<accession>A0A2I0TWV5</accession>
<organism evidence="2 3">
    <name type="scientific">Limosa lapponica baueri</name>
    <dbReference type="NCBI Taxonomy" id="1758121"/>
    <lineage>
        <taxon>Eukaryota</taxon>
        <taxon>Metazoa</taxon>
        <taxon>Chordata</taxon>
        <taxon>Craniata</taxon>
        <taxon>Vertebrata</taxon>
        <taxon>Euteleostomi</taxon>
        <taxon>Archelosauria</taxon>
        <taxon>Archosauria</taxon>
        <taxon>Dinosauria</taxon>
        <taxon>Saurischia</taxon>
        <taxon>Theropoda</taxon>
        <taxon>Coelurosauria</taxon>
        <taxon>Aves</taxon>
        <taxon>Neognathae</taxon>
        <taxon>Neoaves</taxon>
        <taxon>Charadriiformes</taxon>
        <taxon>Scolopacidae</taxon>
        <taxon>Limosa</taxon>
    </lineage>
</organism>
<protein>
    <submittedName>
        <fullName evidence="2">Uncharacterized protein</fullName>
    </submittedName>
</protein>
<feature type="region of interest" description="Disordered" evidence="1">
    <location>
        <begin position="1"/>
        <end position="43"/>
    </location>
</feature>
<keyword evidence="3" id="KW-1185">Reference proteome</keyword>
<sequence>MPAKAKTKPAPAKPVNEGDAARLGRPKGRSCTQVPVGSTARTASGEVDNKTLLECKNLSVVPSDRTRGNGHELEHKKFHLNKRRNFFPLRVAEPWNRLPREVVEALSLESSKTSLDTFLCNLF</sequence>
<evidence type="ECO:0000256" key="1">
    <source>
        <dbReference type="SAM" id="MobiDB-lite"/>
    </source>
</evidence>
<feature type="compositionally biased region" description="Low complexity" evidence="1">
    <location>
        <begin position="1"/>
        <end position="14"/>
    </location>
</feature>
<gene>
    <name evidence="2" type="ORF">llap_11398</name>
</gene>